<dbReference type="KEGG" id="eio:H9L01_04980"/>
<evidence type="ECO:0000313" key="2">
    <source>
        <dbReference type="Proteomes" id="UP000515928"/>
    </source>
</evidence>
<sequence>MKKVVSILCVLILLQGCEKVNLETKPAPESMAVIEAVNKELNEDYIILNSARHEDMLLVLFGAYNREDIAPSKIVIYNLKDETVVGSKDMGAYFDNVSIVTLNGGFYIDKDRIPTVYDYELKEILKLDSFNLDSGHSFLSEENSYTFSEDMSKVAYVKLSNQVLTVYDFNTEIETEYYKLSDENENISKFNNFFLCGTKIGFAGMAFEENDLGIQDSNVYGVIDMENKDISFSYKMPTMARYSQGSLLIYDMPQVKENDNGTGESILLDINSGDELVIKLLKSINSKDVDIVDANTIVSYSEIGKNRAELILYRADEVIKLEGVLPQDAFNIRTTKITDNKLFISYLTTDNGKTKAVAKMVDYSWK</sequence>
<protein>
    <submittedName>
        <fullName evidence="1">Uncharacterized protein</fullName>
    </submittedName>
</protein>
<accession>A0A7G9S1I7</accession>
<reference evidence="1 2" key="1">
    <citation type="submission" date="2020-08" db="EMBL/GenBank/DDBJ databases">
        <title>Genome sequence of Erysipelothrix inopinata DSM 15511T.</title>
        <authorList>
            <person name="Hyun D.-W."/>
            <person name="Bae J.-W."/>
        </authorList>
    </citation>
    <scope>NUCLEOTIDE SEQUENCE [LARGE SCALE GENOMIC DNA]</scope>
    <source>
        <strain evidence="1 2">DSM 15511</strain>
    </source>
</reference>
<dbReference type="AlphaFoldDB" id="A0A7G9S1I7"/>
<proteinExistence type="predicted"/>
<evidence type="ECO:0000313" key="1">
    <source>
        <dbReference type="EMBL" id="QNN61712.1"/>
    </source>
</evidence>
<keyword evidence="2" id="KW-1185">Reference proteome</keyword>
<gene>
    <name evidence="1" type="ORF">H9L01_04980</name>
</gene>
<dbReference type="PROSITE" id="PS51257">
    <property type="entry name" value="PROKAR_LIPOPROTEIN"/>
    <property type="match status" value="1"/>
</dbReference>
<name>A0A7G9S1I7_9FIRM</name>
<dbReference type="RefSeq" id="WP_187534908.1">
    <property type="nucleotide sequence ID" value="NZ_CBCSHU010000015.1"/>
</dbReference>
<organism evidence="1 2">
    <name type="scientific">Erysipelothrix inopinata</name>
    <dbReference type="NCBI Taxonomy" id="225084"/>
    <lineage>
        <taxon>Bacteria</taxon>
        <taxon>Bacillati</taxon>
        <taxon>Bacillota</taxon>
        <taxon>Erysipelotrichia</taxon>
        <taxon>Erysipelotrichales</taxon>
        <taxon>Erysipelotrichaceae</taxon>
        <taxon>Erysipelothrix</taxon>
    </lineage>
</organism>
<dbReference type="Proteomes" id="UP000515928">
    <property type="component" value="Chromosome"/>
</dbReference>
<dbReference type="EMBL" id="CP060715">
    <property type="protein sequence ID" value="QNN61712.1"/>
    <property type="molecule type" value="Genomic_DNA"/>
</dbReference>